<reference evidence="1" key="1">
    <citation type="submission" date="2014-11" db="EMBL/GenBank/DDBJ databases">
        <authorList>
            <person name="Amaro Gonzalez C."/>
        </authorList>
    </citation>
    <scope>NUCLEOTIDE SEQUENCE</scope>
</reference>
<accession>A0A0E9XQR1</accession>
<name>A0A0E9XQR1_ANGAN</name>
<evidence type="ECO:0000313" key="1">
    <source>
        <dbReference type="EMBL" id="JAI04201.1"/>
    </source>
</evidence>
<sequence>MISQNSRKRTVGIKFSTHIFLLSSGPATLVGIL</sequence>
<reference evidence="1" key="2">
    <citation type="journal article" date="2015" name="Fish Shellfish Immunol.">
        <title>Early steps in the European eel (Anguilla anguilla)-Vibrio vulnificus interaction in the gills: Role of the RtxA13 toxin.</title>
        <authorList>
            <person name="Callol A."/>
            <person name="Pajuelo D."/>
            <person name="Ebbesson L."/>
            <person name="Teles M."/>
            <person name="MacKenzie S."/>
            <person name="Amaro C."/>
        </authorList>
    </citation>
    <scope>NUCLEOTIDE SEQUENCE</scope>
</reference>
<proteinExistence type="predicted"/>
<organism evidence="1">
    <name type="scientific">Anguilla anguilla</name>
    <name type="common">European freshwater eel</name>
    <name type="synonym">Muraena anguilla</name>
    <dbReference type="NCBI Taxonomy" id="7936"/>
    <lineage>
        <taxon>Eukaryota</taxon>
        <taxon>Metazoa</taxon>
        <taxon>Chordata</taxon>
        <taxon>Craniata</taxon>
        <taxon>Vertebrata</taxon>
        <taxon>Euteleostomi</taxon>
        <taxon>Actinopterygii</taxon>
        <taxon>Neopterygii</taxon>
        <taxon>Teleostei</taxon>
        <taxon>Anguilliformes</taxon>
        <taxon>Anguillidae</taxon>
        <taxon>Anguilla</taxon>
    </lineage>
</organism>
<protein>
    <submittedName>
        <fullName evidence="1">Uncharacterized protein</fullName>
    </submittedName>
</protein>
<dbReference type="EMBL" id="GBXM01004377">
    <property type="protein sequence ID" value="JAI04201.1"/>
    <property type="molecule type" value="Transcribed_RNA"/>
</dbReference>
<dbReference type="AlphaFoldDB" id="A0A0E9XQR1"/>